<dbReference type="Proteomes" id="UP001469553">
    <property type="component" value="Unassembled WGS sequence"/>
</dbReference>
<reference evidence="2 3" key="1">
    <citation type="submission" date="2021-06" db="EMBL/GenBank/DDBJ databases">
        <authorList>
            <person name="Palmer J.M."/>
        </authorList>
    </citation>
    <scope>NUCLEOTIDE SEQUENCE [LARGE SCALE GENOMIC DNA]</scope>
    <source>
        <strain evidence="2 3">AS_MEX2019</strain>
        <tissue evidence="2">Muscle</tissue>
    </source>
</reference>
<dbReference type="EMBL" id="JAHRIP010085930">
    <property type="protein sequence ID" value="MEQ2314961.1"/>
    <property type="molecule type" value="Genomic_DNA"/>
</dbReference>
<feature type="region of interest" description="Disordered" evidence="1">
    <location>
        <begin position="72"/>
        <end position="110"/>
    </location>
</feature>
<gene>
    <name evidence="2" type="ORF">AMECASPLE_017298</name>
</gene>
<evidence type="ECO:0000313" key="3">
    <source>
        <dbReference type="Proteomes" id="UP001469553"/>
    </source>
</evidence>
<feature type="compositionally biased region" description="Polar residues" evidence="1">
    <location>
        <begin position="72"/>
        <end position="90"/>
    </location>
</feature>
<organism evidence="2 3">
    <name type="scientific">Ameca splendens</name>
    <dbReference type="NCBI Taxonomy" id="208324"/>
    <lineage>
        <taxon>Eukaryota</taxon>
        <taxon>Metazoa</taxon>
        <taxon>Chordata</taxon>
        <taxon>Craniata</taxon>
        <taxon>Vertebrata</taxon>
        <taxon>Euteleostomi</taxon>
        <taxon>Actinopterygii</taxon>
        <taxon>Neopterygii</taxon>
        <taxon>Teleostei</taxon>
        <taxon>Neoteleostei</taxon>
        <taxon>Acanthomorphata</taxon>
        <taxon>Ovalentaria</taxon>
        <taxon>Atherinomorphae</taxon>
        <taxon>Cyprinodontiformes</taxon>
        <taxon>Goodeidae</taxon>
        <taxon>Ameca</taxon>
    </lineage>
</organism>
<keyword evidence="3" id="KW-1185">Reference proteome</keyword>
<sequence length="110" mass="12367">MNFLKSLAEINEHSRKRTFMNNSLNTNLFYTQFDSVGAPSGFSQTFRAKRVGGCLSCSNRHVPALRPHKAVQGQTASSFCISSPQSSWKPQKTEEHQSKVTQTDRTSEEK</sequence>
<proteinExistence type="predicted"/>
<evidence type="ECO:0000256" key="1">
    <source>
        <dbReference type="SAM" id="MobiDB-lite"/>
    </source>
</evidence>
<accession>A0ABV1A9M7</accession>
<protein>
    <submittedName>
        <fullName evidence="2">Uncharacterized protein</fullName>
    </submittedName>
</protein>
<comment type="caution">
    <text evidence="2">The sequence shown here is derived from an EMBL/GenBank/DDBJ whole genome shotgun (WGS) entry which is preliminary data.</text>
</comment>
<evidence type="ECO:0000313" key="2">
    <source>
        <dbReference type="EMBL" id="MEQ2314961.1"/>
    </source>
</evidence>
<name>A0ABV1A9M7_9TELE</name>